<dbReference type="EC" id="3.4.11.5" evidence="4 11"/>
<dbReference type="GO" id="GO:0006508">
    <property type="term" value="P:proteolysis"/>
    <property type="evidence" value="ECO:0007669"/>
    <property type="project" value="UniProtKB-KW"/>
</dbReference>
<evidence type="ECO:0000256" key="4">
    <source>
        <dbReference type="ARBA" id="ARBA00012568"/>
    </source>
</evidence>
<keyword evidence="6 11" id="KW-0031">Aminopeptidase</keyword>
<feature type="active site" evidence="12">
    <location>
        <position position="268"/>
    </location>
</feature>
<dbReference type="PIRSF" id="PIRSF006431">
    <property type="entry name" value="Pept_S33"/>
    <property type="match status" value="1"/>
</dbReference>
<gene>
    <name evidence="15" type="ORF">SAMN05216241_105152</name>
</gene>
<dbReference type="EMBL" id="FNCE01000005">
    <property type="protein sequence ID" value="SDG10740.1"/>
    <property type="molecule type" value="Genomic_DNA"/>
</dbReference>
<evidence type="ECO:0000256" key="7">
    <source>
        <dbReference type="ARBA" id="ARBA00022490"/>
    </source>
</evidence>
<dbReference type="PRINTS" id="PR00793">
    <property type="entry name" value="PROAMNOPTASE"/>
</dbReference>
<evidence type="ECO:0000256" key="3">
    <source>
        <dbReference type="ARBA" id="ARBA00010088"/>
    </source>
</evidence>
<dbReference type="GO" id="GO:0005737">
    <property type="term" value="C:cytoplasm"/>
    <property type="evidence" value="ECO:0007669"/>
    <property type="project" value="UniProtKB-SubCell"/>
</dbReference>
<dbReference type="InterPro" id="IPR002410">
    <property type="entry name" value="Peptidase_S33"/>
</dbReference>
<evidence type="ECO:0000256" key="2">
    <source>
        <dbReference type="ARBA" id="ARBA00004496"/>
    </source>
</evidence>
<evidence type="ECO:0000259" key="14">
    <source>
        <dbReference type="Pfam" id="PF00561"/>
    </source>
</evidence>
<accession>A0A1G7RL07</accession>
<comment type="subcellular location">
    <subcellularLocation>
        <location evidence="2 11">Cytoplasm</location>
    </subcellularLocation>
</comment>
<dbReference type="InterPro" id="IPR005944">
    <property type="entry name" value="Pro_iminopeptidase"/>
</dbReference>
<dbReference type="Gene3D" id="3.40.50.1820">
    <property type="entry name" value="alpha/beta hydrolase"/>
    <property type="match status" value="1"/>
</dbReference>
<proteinExistence type="inferred from homology"/>
<keyword evidence="9 11" id="KW-0378">Hydrolase</keyword>
<name>A0A1G7RL07_9PROT</name>
<dbReference type="PANTHER" id="PTHR43722">
    <property type="entry name" value="PROLINE IMINOPEPTIDASE"/>
    <property type="match status" value="1"/>
</dbReference>
<dbReference type="NCBIfam" id="TIGR01249">
    <property type="entry name" value="pro_imino_pep_1"/>
    <property type="match status" value="1"/>
</dbReference>
<dbReference type="InterPro" id="IPR029058">
    <property type="entry name" value="AB_hydrolase_fold"/>
</dbReference>
<evidence type="ECO:0000256" key="8">
    <source>
        <dbReference type="ARBA" id="ARBA00022670"/>
    </source>
</evidence>
<evidence type="ECO:0000313" key="15">
    <source>
        <dbReference type="EMBL" id="SDG10740.1"/>
    </source>
</evidence>
<evidence type="ECO:0000256" key="9">
    <source>
        <dbReference type="ARBA" id="ARBA00022801"/>
    </source>
</evidence>
<keyword evidence="8 11" id="KW-0645">Protease</keyword>
<keyword evidence="7 11" id="KW-0963">Cytoplasm</keyword>
<dbReference type="OrthoDB" id="9796770at2"/>
<dbReference type="InterPro" id="IPR000073">
    <property type="entry name" value="AB_hydrolase_1"/>
</dbReference>
<dbReference type="PANTHER" id="PTHR43722:SF1">
    <property type="entry name" value="PROLINE IMINOPEPTIDASE"/>
    <property type="match status" value="1"/>
</dbReference>
<dbReference type="GO" id="GO:0004177">
    <property type="term" value="F:aminopeptidase activity"/>
    <property type="evidence" value="ECO:0007669"/>
    <property type="project" value="UniProtKB-UniRule"/>
</dbReference>
<dbReference type="Pfam" id="PF00561">
    <property type="entry name" value="Abhydrolase_1"/>
    <property type="match status" value="1"/>
</dbReference>
<evidence type="ECO:0000256" key="10">
    <source>
        <dbReference type="ARBA" id="ARBA00029605"/>
    </source>
</evidence>
<evidence type="ECO:0000313" key="16">
    <source>
        <dbReference type="Proteomes" id="UP000199415"/>
    </source>
</evidence>
<sequence>MTPRMRDLYPPVRAARSGTLRVDATHTLYWEEAGRPDGTPAVYLHGGPGAGVAPDHRRFFDPDAYRIVLFDQRGAGRSTPLGETRANTTAHLVADIERLRAHLGIERWLVFGGSWGATLALAYAQAHPDRVRALVVRGIFLGRAHEIDWFLNGIRMVFPEVWQRFADFIPAAERGDLLTAYHRRLMDPDPSVHMPAARAWAGYEAACSTLLPSPDTVAAFTRDRLALALARLEAHYFANGAFLDERQLLDGMAAIRDLPGAIVQGRYDMVCPMATAHQLHRAWPAASFTVVPDAGHSAMEPGTRRALVAATDGFRYVP</sequence>
<organism evidence="15 16">
    <name type="scientific">Limimonas halophila</name>
    <dbReference type="NCBI Taxonomy" id="1082479"/>
    <lineage>
        <taxon>Bacteria</taxon>
        <taxon>Pseudomonadati</taxon>
        <taxon>Pseudomonadota</taxon>
        <taxon>Alphaproteobacteria</taxon>
        <taxon>Rhodospirillales</taxon>
        <taxon>Rhodovibrionaceae</taxon>
        <taxon>Limimonas</taxon>
    </lineage>
</organism>
<protein>
    <recommendedName>
        <fullName evidence="5 11">Proline iminopeptidase</fullName>
        <shortName evidence="11">PIP</shortName>
        <ecNumber evidence="4 11">3.4.11.5</ecNumber>
    </recommendedName>
    <alternativeName>
        <fullName evidence="10 11">Prolyl aminopeptidase</fullName>
    </alternativeName>
</protein>
<feature type="active site" description="Nucleophile" evidence="12">
    <location>
        <position position="114"/>
    </location>
</feature>
<evidence type="ECO:0000256" key="1">
    <source>
        <dbReference type="ARBA" id="ARBA00001585"/>
    </source>
</evidence>
<feature type="domain" description="AB hydrolase-1" evidence="14">
    <location>
        <begin position="42"/>
        <end position="300"/>
    </location>
</feature>
<dbReference type="PRINTS" id="PR00111">
    <property type="entry name" value="ABHYDROLASE"/>
</dbReference>
<evidence type="ECO:0000256" key="12">
    <source>
        <dbReference type="PIRSR" id="PIRSR006431-1"/>
    </source>
</evidence>
<keyword evidence="16" id="KW-1185">Reference proteome</keyword>
<dbReference type="SUPFAM" id="SSF53474">
    <property type="entry name" value="alpha/beta-Hydrolases"/>
    <property type="match status" value="1"/>
</dbReference>
<comment type="similarity">
    <text evidence="3 11 13">Belongs to the peptidase S33 family.</text>
</comment>
<reference evidence="15 16" key="1">
    <citation type="submission" date="2016-10" db="EMBL/GenBank/DDBJ databases">
        <authorList>
            <person name="de Groot N.N."/>
        </authorList>
    </citation>
    <scope>NUCLEOTIDE SEQUENCE [LARGE SCALE GENOMIC DNA]</scope>
    <source>
        <strain evidence="15 16">DSM 25584</strain>
    </source>
</reference>
<feature type="active site" description="Proton donor" evidence="12">
    <location>
        <position position="296"/>
    </location>
</feature>
<dbReference type="Proteomes" id="UP000199415">
    <property type="component" value="Unassembled WGS sequence"/>
</dbReference>
<comment type="catalytic activity">
    <reaction evidence="1 11 13">
        <text>Release of N-terminal proline from a peptide.</text>
        <dbReference type="EC" id="3.4.11.5"/>
    </reaction>
</comment>
<dbReference type="AlphaFoldDB" id="A0A1G7RL07"/>
<dbReference type="RefSeq" id="WP_090019902.1">
    <property type="nucleotide sequence ID" value="NZ_FNCE01000005.1"/>
</dbReference>
<evidence type="ECO:0000256" key="6">
    <source>
        <dbReference type="ARBA" id="ARBA00022438"/>
    </source>
</evidence>
<evidence type="ECO:0000256" key="13">
    <source>
        <dbReference type="RuleBase" id="RU003421"/>
    </source>
</evidence>
<evidence type="ECO:0000256" key="5">
    <source>
        <dbReference type="ARBA" id="ARBA00021843"/>
    </source>
</evidence>
<dbReference type="STRING" id="1082479.SAMN05216241_105152"/>
<evidence type="ECO:0000256" key="11">
    <source>
        <dbReference type="PIRNR" id="PIRNR006431"/>
    </source>
</evidence>